<dbReference type="InterPro" id="IPR039697">
    <property type="entry name" value="Alcohol_dehydrogenase_Fe"/>
</dbReference>
<evidence type="ECO:0000256" key="2">
    <source>
        <dbReference type="ARBA" id="ARBA00007358"/>
    </source>
</evidence>
<dbReference type="InterPro" id="IPR056798">
    <property type="entry name" value="ADH_Fe_C"/>
</dbReference>
<dbReference type="AlphaFoldDB" id="A0A5C5VKM5"/>
<dbReference type="RefSeq" id="WP_146428821.1">
    <property type="nucleotide sequence ID" value="NZ_SJPF01000001.1"/>
</dbReference>
<dbReference type="EMBL" id="SJPF01000001">
    <property type="protein sequence ID" value="TWT38581.1"/>
    <property type="molecule type" value="Genomic_DNA"/>
</dbReference>
<feature type="domain" description="Fe-containing alcohol dehydrogenase-like C-terminal" evidence="6">
    <location>
        <begin position="228"/>
        <end position="394"/>
    </location>
</feature>
<dbReference type="OrthoDB" id="9804734at2"/>
<evidence type="ECO:0000256" key="4">
    <source>
        <dbReference type="ARBA" id="ARBA00023027"/>
    </source>
</evidence>
<comment type="caution">
    <text evidence="7">The sequence shown here is derived from an EMBL/GenBank/DDBJ whole genome shotgun (WGS) entry which is preliminary data.</text>
</comment>
<feature type="domain" description="Alcohol dehydrogenase iron-type/glycerol dehydrogenase GldA" evidence="5">
    <location>
        <begin position="12"/>
        <end position="178"/>
    </location>
</feature>
<gene>
    <name evidence="7" type="primary">dhaT</name>
    <name evidence="7" type="ORF">Enr8_02740</name>
</gene>
<dbReference type="FunFam" id="3.40.50.1970:FF:000003">
    <property type="entry name" value="Alcohol dehydrogenase, iron-containing"/>
    <property type="match status" value="1"/>
</dbReference>
<evidence type="ECO:0000256" key="1">
    <source>
        <dbReference type="ARBA" id="ARBA00001962"/>
    </source>
</evidence>
<comment type="cofactor">
    <cofactor evidence="1">
        <name>Fe cation</name>
        <dbReference type="ChEBI" id="CHEBI:24875"/>
    </cofactor>
</comment>
<dbReference type="GO" id="GO:0004022">
    <property type="term" value="F:alcohol dehydrogenase (NAD+) activity"/>
    <property type="evidence" value="ECO:0007669"/>
    <property type="project" value="TreeGrafter"/>
</dbReference>
<evidence type="ECO:0000313" key="7">
    <source>
        <dbReference type="EMBL" id="TWT38581.1"/>
    </source>
</evidence>
<sequence>MADFWSFYSAGELTFGVGASGRVGMLAARRGWRRVLIVTDQTLVKLGLVDKVRQPLQDAGVTVEIFDGSCAEPDIGVALAAGAAAAKFDPDAICGVGGGSNIDLAKIVAILHAHGGQPSDYFSWDNVPGPVTPLIALPTTAGTGSEVSQSAVLTDSDNAMKVSTLSQFLRPALAIVDPLLSSTCPPQVTADSGIDALTHAVEAYTSTTFDLLEQDGDAPPPYSGSHLLVDALAEKAIELVGKHLVQAVQQGDDLEARSGMALAATLAGLAFSNAGVAVVHALEYPIGGAVHCSHGGGNGLLLPYVMRFNLPERPEKFAKVAQLLGGEATPTAAITQVERLKKAIGIPERLREYGVHPEMLAGFAAKSITITRLMRTNPRRPSEADLLEILKSAL</sequence>
<dbReference type="InterPro" id="IPR001670">
    <property type="entry name" value="ADH_Fe/GldA"/>
</dbReference>
<dbReference type="CDD" id="cd08191">
    <property type="entry name" value="Fe-ADH-like"/>
    <property type="match status" value="1"/>
</dbReference>
<dbReference type="InterPro" id="IPR018211">
    <property type="entry name" value="ADH_Fe_CS"/>
</dbReference>
<comment type="similarity">
    <text evidence="2">Belongs to the iron-containing alcohol dehydrogenase family.</text>
</comment>
<organism evidence="7 8">
    <name type="scientific">Blastopirellula retiformator</name>
    <dbReference type="NCBI Taxonomy" id="2527970"/>
    <lineage>
        <taxon>Bacteria</taxon>
        <taxon>Pseudomonadati</taxon>
        <taxon>Planctomycetota</taxon>
        <taxon>Planctomycetia</taxon>
        <taxon>Pirellulales</taxon>
        <taxon>Pirellulaceae</taxon>
        <taxon>Blastopirellula</taxon>
    </lineage>
</organism>
<reference evidence="7 8" key="1">
    <citation type="submission" date="2019-02" db="EMBL/GenBank/DDBJ databases">
        <title>Deep-cultivation of Planctomycetes and their phenomic and genomic characterization uncovers novel biology.</title>
        <authorList>
            <person name="Wiegand S."/>
            <person name="Jogler M."/>
            <person name="Boedeker C."/>
            <person name="Pinto D."/>
            <person name="Vollmers J."/>
            <person name="Rivas-Marin E."/>
            <person name="Kohn T."/>
            <person name="Peeters S.H."/>
            <person name="Heuer A."/>
            <person name="Rast P."/>
            <person name="Oberbeckmann S."/>
            <person name="Bunk B."/>
            <person name="Jeske O."/>
            <person name="Meyerdierks A."/>
            <person name="Storesund J.E."/>
            <person name="Kallscheuer N."/>
            <person name="Luecker S."/>
            <person name="Lage O.M."/>
            <person name="Pohl T."/>
            <person name="Merkel B.J."/>
            <person name="Hornburger P."/>
            <person name="Mueller R.-W."/>
            <person name="Bruemmer F."/>
            <person name="Labrenz M."/>
            <person name="Spormann A.M."/>
            <person name="Op Den Camp H."/>
            <person name="Overmann J."/>
            <person name="Amann R."/>
            <person name="Jetten M.S.M."/>
            <person name="Mascher T."/>
            <person name="Medema M.H."/>
            <person name="Devos D.P."/>
            <person name="Kaster A.-K."/>
            <person name="Ovreas L."/>
            <person name="Rohde M."/>
            <person name="Galperin M.Y."/>
            <person name="Jogler C."/>
        </authorList>
    </citation>
    <scope>NUCLEOTIDE SEQUENCE [LARGE SCALE GENOMIC DNA]</scope>
    <source>
        <strain evidence="7 8">Enr8</strain>
    </source>
</reference>
<evidence type="ECO:0000313" key="8">
    <source>
        <dbReference type="Proteomes" id="UP000318878"/>
    </source>
</evidence>
<dbReference type="Pfam" id="PF25137">
    <property type="entry name" value="ADH_Fe_C"/>
    <property type="match status" value="1"/>
</dbReference>
<protein>
    <submittedName>
        <fullName evidence="7">1,3-propanediol dehydrogenase</fullName>
        <ecNumber evidence="7">1.1.1.202</ecNumber>
    </submittedName>
</protein>
<dbReference type="PROSITE" id="PS00913">
    <property type="entry name" value="ADH_IRON_1"/>
    <property type="match status" value="1"/>
</dbReference>
<dbReference type="EC" id="1.1.1.202" evidence="7"/>
<keyword evidence="3 7" id="KW-0560">Oxidoreductase</keyword>
<dbReference type="PANTHER" id="PTHR11496:SF102">
    <property type="entry name" value="ALCOHOL DEHYDROGENASE 4"/>
    <property type="match status" value="1"/>
</dbReference>
<keyword evidence="8" id="KW-1185">Reference proteome</keyword>
<evidence type="ECO:0000259" key="5">
    <source>
        <dbReference type="Pfam" id="PF00465"/>
    </source>
</evidence>
<dbReference type="PANTHER" id="PTHR11496">
    <property type="entry name" value="ALCOHOL DEHYDROGENASE"/>
    <property type="match status" value="1"/>
</dbReference>
<evidence type="ECO:0000259" key="6">
    <source>
        <dbReference type="Pfam" id="PF25137"/>
    </source>
</evidence>
<dbReference type="SUPFAM" id="SSF56796">
    <property type="entry name" value="Dehydroquinate synthase-like"/>
    <property type="match status" value="1"/>
</dbReference>
<dbReference type="Gene3D" id="3.40.50.1970">
    <property type="match status" value="1"/>
</dbReference>
<dbReference type="GO" id="GO:0047516">
    <property type="term" value="F:1,3-propanediol dehydrogenase activity"/>
    <property type="evidence" value="ECO:0007669"/>
    <property type="project" value="UniProtKB-EC"/>
</dbReference>
<accession>A0A5C5VKM5</accession>
<keyword evidence="4" id="KW-0520">NAD</keyword>
<dbReference type="Proteomes" id="UP000318878">
    <property type="component" value="Unassembled WGS sequence"/>
</dbReference>
<dbReference type="Gene3D" id="1.20.1090.10">
    <property type="entry name" value="Dehydroquinate synthase-like - alpha domain"/>
    <property type="match status" value="1"/>
</dbReference>
<dbReference type="GO" id="GO:0046872">
    <property type="term" value="F:metal ion binding"/>
    <property type="evidence" value="ECO:0007669"/>
    <property type="project" value="InterPro"/>
</dbReference>
<dbReference type="Pfam" id="PF00465">
    <property type="entry name" value="Fe-ADH"/>
    <property type="match status" value="1"/>
</dbReference>
<name>A0A5C5VKM5_9BACT</name>
<proteinExistence type="inferred from homology"/>
<evidence type="ECO:0000256" key="3">
    <source>
        <dbReference type="ARBA" id="ARBA00023002"/>
    </source>
</evidence>